<dbReference type="Pfam" id="PF00724">
    <property type="entry name" value="Oxidored_FMN"/>
    <property type="match status" value="1"/>
</dbReference>
<sequence length="376" mass="41153">MKTKYAALLEPYQLPNGIEIKNRMMMAPMTNYSSNPDGTVTDAEIAYYTRRAKGVGAVITAVANITPGGKGFPGEIGCDRDELIPSLAKLANSIKRQGAKAILQIFHAGRMSPSDQVPNGDVTAPSNIPAERAGTLGVVPRKLTVIEIEEIIEAFGQATCRAIEAGFDGVEIHGANGYLIQQFFSPHANRREDQYGGTIEKRMTFPLAVIDKVQHAVKEYAKEPFIVGYRFSPEEPETPGITMGDTLKLVDVLADKGLDYLHVSLQYFWSKARREADTSRTRIELLLETINKRVPLVGVGSLYTADDVAEAMKTGIEFVGLGRELLIDPEWVQKIESGNEADINTTLDLDGKEALGFPDPFWKVITSVPGWVPGVE</sequence>
<evidence type="ECO:0000256" key="1">
    <source>
        <dbReference type="ARBA" id="ARBA00022630"/>
    </source>
</evidence>
<protein>
    <submittedName>
        <fullName evidence="4">NADH-dependent flavin oxidoreductase</fullName>
    </submittedName>
</protein>
<comment type="caution">
    <text evidence="4">The sequence shown here is derived from an EMBL/GenBank/DDBJ whole genome shotgun (WGS) entry which is preliminary data.</text>
</comment>
<dbReference type="CDD" id="cd04735">
    <property type="entry name" value="OYE_like_4_FMN"/>
    <property type="match status" value="1"/>
</dbReference>
<reference evidence="5" key="1">
    <citation type="journal article" date="2019" name="Int. J. Syst. Evol. Microbiol.">
        <title>The Global Catalogue of Microorganisms (GCM) 10K type strain sequencing project: providing services to taxonomists for standard genome sequencing and annotation.</title>
        <authorList>
            <consortium name="The Broad Institute Genomics Platform"/>
            <consortium name="The Broad Institute Genome Sequencing Center for Infectious Disease"/>
            <person name="Wu L."/>
            <person name="Ma J."/>
        </authorList>
    </citation>
    <scope>NUCLEOTIDE SEQUENCE [LARGE SCALE GENOMIC DNA]</scope>
    <source>
        <strain evidence="5">IBRC-M 10703</strain>
    </source>
</reference>
<name>A0ABV8GWT1_9BACI</name>
<feature type="domain" description="NADH:flavin oxidoreductase/NADH oxidase N-terminal" evidence="3">
    <location>
        <begin position="8"/>
        <end position="340"/>
    </location>
</feature>
<evidence type="ECO:0000259" key="3">
    <source>
        <dbReference type="Pfam" id="PF00724"/>
    </source>
</evidence>
<dbReference type="EMBL" id="JBHSAO010000002">
    <property type="protein sequence ID" value="MFC4023263.1"/>
    <property type="molecule type" value="Genomic_DNA"/>
</dbReference>
<dbReference type="InterPro" id="IPR051799">
    <property type="entry name" value="NADH_flavin_oxidoreductase"/>
</dbReference>
<dbReference type="RefSeq" id="WP_379495772.1">
    <property type="nucleotide sequence ID" value="NZ_JBHSAO010000002.1"/>
</dbReference>
<proteinExistence type="predicted"/>
<dbReference type="PANTHER" id="PTHR43656:SF2">
    <property type="entry name" value="BINDING OXIDOREDUCTASE, PUTATIVE (AFU_ORTHOLOGUE AFUA_2G08260)-RELATED"/>
    <property type="match status" value="1"/>
</dbReference>
<organism evidence="4 5">
    <name type="scientific">Oceanobacillus longus</name>
    <dbReference type="NCBI Taxonomy" id="930120"/>
    <lineage>
        <taxon>Bacteria</taxon>
        <taxon>Bacillati</taxon>
        <taxon>Bacillota</taxon>
        <taxon>Bacilli</taxon>
        <taxon>Bacillales</taxon>
        <taxon>Bacillaceae</taxon>
        <taxon>Oceanobacillus</taxon>
    </lineage>
</organism>
<dbReference type="InterPro" id="IPR001155">
    <property type="entry name" value="OxRdtase_FMN_N"/>
</dbReference>
<keyword evidence="2" id="KW-0560">Oxidoreductase</keyword>
<dbReference type="Gene3D" id="3.20.20.70">
    <property type="entry name" value="Aldolase class I"/>
    <property type="match status" value="1"/>
</dbReference>
<accession>A0ABV8GWT1</accession>
<gene>
    <name evidence="4" type="ORF">ACFOUV_05440</name>
</gene>
<keyword evidence="5" id="KW-1185">Reference proteome</keyword>
<evidence type="ECO:0000313" key="4">
    <source>
        <dbReference type="EMBL" id="MFC4023263.1"/>
    </source>
</evidence>
<dbReference type="SUPFAM" id="SSF51395">
    <property type="entry name" value="FMN-linked oxidoreductases"/>
    <property type="match status" value="1"/>
</dbReference>
<evidence type="ECO:0000313" key="5">
    <source>
        <dbReference type="Proteomes" id="UP001595772"/>
    </source>
</evidence>
<evidence type="ECO:0000256" key="2">
    <source>
        <dbReference type="ARBA" id="ARBA00023002"/>
    </source>
</evidence>
<dbReference type="Proteomes" id="UP001595772">
    <property type="component" value="Unassembled WGS sequence"/>
</dbReference>
<keyword evidence="1" id="KW-0285">Flavoprotein</keyword>
<dbReference type="InterPro" id="IPR013785">
    <property type="entry name" value="Aldolase_TIM"/>
</dbReference>
<dbReference type="PANTHER" id="PTHR43656">
    <property type="entry name" value="BINDING OXIDOREDUCTASE, PUTATIVE (AFU_ORTHOLOGUE AFUA_2G08260)-RELATED"/>
    <property type="match status" value="1"/>
</dbReference>